<evidence type="ECO:0000313" key="3">
    <source>
        <dbReference type="Proteomes" id="UP000054350"/>
    </source>
</evidence>
<dbReference type="EMBL" id="GG745348">
    <property type="protein sequence ID" value="KNE65752.1"/>
    <property type="molecule type" value="Genomic_DNA"/>
</dbReference>
<organism evidence="2 3">
    <name type="scientific">Allomyces macrogynus (strain ATCC 38327)</name>
    <name type="common">Allomyces javanicus var. macrogynus</name>
    <dbReference type="NCBI Taxonomy" id="578462"/>
    <lineage>
        <taxon>Eukaryota</taxon>
        <taxon>Fungi</taxon>
        <taxon>Fungi incertae sedis</taxon>
        <taxon>Blastocladiomycota</taxon>
        <taxon>Blastocladiomycetes</taxon>
        <taxon>Blastocladiales</taxon>
        <taxon>Blastocladiaceae</taxon>
        <taxon>Allomyces</taxon>
    </lineage>
</organism>
<proteinExistence type="predicted"/>
<keyword evidence="3" id="KW-1185">Reference proteome</keyword>
<gene>
    <name evidence="2" type="ORF">AMAG_09729</name>
</gene>
<sequence>MWPLREADWNVARDRYDAVVQLDDALVADGAESVVARVPYLEQGIPTLLPGRCLAAIAHFHVGTAELEVTKDLTRALDWFDKALTRAAPAARGGEQPRSCDECRAATLATVGRELSRAGDEVQAVEVLTQGLEVARKIGDLDADKTCTAELKRLGVEVPDEVPKPARPLNVDEQAAAAEAAAKA</sequence>
<dbReference type="VEuPathDB" id="FungiDB:AMAG_09729"/>
<dbReference type="OrthoDB" id="5565352at2759"/>
<name>A0A0L0STB3_ALLM3</name>
<accession>A0A0L0STB3</accession>
<dbReference type="InterPro" id="IPR011990">
    <property type="entry name" value="TPR-like_helical_dom_sf"/>
</dbReference>
<feature type="compositionally biased region" description="Low complexity" evidence="1">
    <location>
        <begin position="175"/>
        <end position="184"/>
    </location>
</feature>
<evidence type="ECO:0008006" key="4">
    <source>
        <dbReference type="Google" id="ProtNLM"/>
    </source>
</evidence>
<evidence type="ECO:0000256" key="1">
    <source>
        <dbReference type="SAM" id="MobiDB-lite"/>
    </source>
</evidence>
<evidence type="ECO:0000313" key="2">
    <source>
        <dbReference type="EMBL" id="KNE65752.1"/>
    </source>
</evidence>
<dbReference type="Gene3D" id="1.25.40.10">
    <property type="entry name" value="Tetratricopeptide repeat domain"/>
    <property type="match status" value="1"/>
</dbReference>
<protein>
    <recommendedName>
        <fullName evidence="4">MalT-like TPR region domain-containing protein</fullName>
    </recommendedName>
</protein>
<reference evidence="2 3" key="1">
    <citation type="submission" date="2009-11" db="EMBL/GenBank/DDBJ databases">
        <title>Annotation of Allomyces macrogynus ATCC 38327.</title>
        <authorList>
            <consortium name="The Broad Institute Genome Sequencing Platform"/>
            <person name="Russ C."/>
            <person name="Cuomo C."/>
            <person name="Burger G."/>
            <person name="Gray M.W."/>
            <person name="Holland P.W.H."/>
            <person name="King N."/>
            <person name="Lang F.B.F."/>
            <person name="Roger A.J."/>
            <person name="Ruiz-Trillo I."/>
            <person name="Young S.K."/>
            <person name="Zeng Q."/>
            <person name="Gargeya S."/>
            <person name="Fitzgerald M."/>
            <person name="Haas B."/>
            <person name="Abouelleil A."/>
            <person name="Alvarado L."/>
            <person name="Arachchi H.M."/>
            <person name="Berlin A."/>
            <person name="Chapman S.B."/>
            <person name="Gearin G."/>
            <person name="Goldberg J."/>
            <person name="Griggs A."/>
            <person name="Gujja S."/>
            <person name="Hansen M."/>
            <person name="Heiman D."/>
            <person name="Howarth C."/>
            <person name="Larimer J."/>
            <person name="Lui A."/>
            <person name="MacDonald P.J.P."/>
            <person name="McCowen C."/>
            <person name="Montmayeur A."/>
            <person name="Murphy C."/>
            <person name="Neiman D."/>
            <person name="Pearson M."/>
            <person name="Priest M."/>
            <person name="Roberts A."/>
            <person name="Saif S."/>
            <person name="Shea T."/>
            <person name="Sisk P."/>
            <person name="Stolte C."/>
            <person name="Sykes S."/>
            <person name="Wortman J."/>
            <person name="Nusbaum C."/>
            <person name="Birren B."/>
        </authorList>
    </citation>
    <scope>NUCLEOTIDE SEQUENCE [LARGE SCALE GENOMIC DNA]</scope>
    <source>
        <strain evidence="2 3">ATCC 38327</strain>
    </source>
</reference>
<dbReference type="Proteomes" id="UP000054350">
    <property type="component" value="Unassembled WGS sequence"/>
</dbReference>
<feature type="region of interest" description="Disordered" evidence="1">
    <location>
        <begin position="160"/>
        <end position="184"/>
    </location>
</feature>
<dbReference type="AlphaFoldDB" id="A0A0L0STB3"/>
<reference evidence="3" key="2">
    <citation type="submission" date="2009-11" db="EMBL/GenBank/DDBJ databases">
        <title>The Genome Sequence of Allomyces macrogynus strain ATCC 38327.</title>
        <authorList>
            <consortium name="The Broad Institute Genome Sequencing Platform"/>
            <person name="Russ C."/>
            <person name="Cuomo C."/>
            <person name="Shea T."/>
            <person name="Young S.K."/>
            <person name="Zeng Q."/>
            <person name="Koehrsen M."/>
            <person name="Haas B."/>
            <person name="Borodovsky M."/>
            <person name="Guigo R."/>
            <person name="Alvarado L."/>
            <person name="Berlin A."/>
            <person name="Borenstein D."/>
            <person name="Chen Z."/>
            <person name="Engels R."/>
            <person name="Freedman E."/>
            <person name="Gellesch M."/>
            <person name="Goldberg J."/>
            <person name="Griggs A."/>
            <person name="Gujja S."/>
            <person name="Heiman D."/>
            <person name="Hepburn T."/>
            <person name="Howarth C."/>
            <person name="Jen D."/>
            <person name="Larson L."/>
            <person name="Lewis B."/>
            <person name="Mehta T."/>
            <person name="Park D."/>
            <person name="Pearson M."/>
            <person name="Roberts A."/>
            <person name="Saif S."/>
            <person name="Shenoy N."/>
            <person name="Sisk P."/>
            <person name="Stolte C."/>
            <person name="Sykes S."/>
            <person name="Walk T."/>
            <person name="White J."/>
            <person name="Yandava C."/>
            <person name="Burger G."/>
            <person name="Gray M.W."/>
            <person name="Holland P.W.H."/>
            <person name="King N."/>
            <person name="Lang F.B.F."/>
            <person name="Roger A.J."/>
            <person name="Ruiz-Trillo I."/>
            <person name="Lander E."/>
            <person name="Nusbaum C."/>
        </authorList>
    </citation>
    <scope>NUCLEOTIDE SEQUENCE [LARGE SCALE GENOMIC DNA]</scope>
    <source>
        <strain evidence="3">ATCC 38327</strain>
    </source>
</reference>